<reference evidence="3 4" key="1">
    <citation type="submission" date="2018-05" db="EMBL/GenBank/DDBJ databases">
        <title>Genomic Encyclopedia of Type Strains, Phase IV (KMG-IV): sequencing the most valuable type-strain genomes for metagenomic binning, comparative biology and taxonomic classification.</title>
        <authorList>
            <person name="Goeker M."/>
        </authorList>
    </citation>
    <scope>NUCLEOTIDE SEQUENCE [LARGE SCALE GENOMIC DNA]</scope>
    <source>
        <strain evidence="3 4">DSM 100333</strain>
    </source>
</reference>
<dbReference type="Proteomes" id="UP000245870">
    <property type="component" value="Unassembled WGS sequence"/>
</dbReference>
<evidence type="ECO:0000259" key="2">
    <source>
        <dbReference type="Pfam" id="PF13439"/>
    </source>
</evidence>
<comment type="caution">
    <text evidence="3">The sequence shown here is derived from an EMBL/GenBank/DDBJ whole genome shotgun (WGS) entry which is preliminary data.</text>
</comment>
<dbReference type="CDD" id="cd03801">
    <property type="entry name" value="GT4_PimA-like"/>
    <property type="match status" value="1"/>
</dbReference>
<name>A0A2U0U1B0_9BACT</name>
<evidence type="ECO:0000259" key="1">
    <source>
        <dbReference type="Pfam" id="PF00534"/>
    </source>
</evidence>
<dbReference type="SUPFAM" id="SSF53756">
    <property type="entry name" value="UDP-Glycosyltransferase/glycogen phosphorylase"/>
    <property type="match status" value="1"/>
</dbReference>
<dbReference type="Gene3D" id="3.40.50.2000">
    <property type="entry name" value="Glycogen Phosphorylase B"/>
    <property type="match status" value="2"/>
</dbReference>
<proteinExistence type="predicted"/>
<evidence type="ECO:0000313" key="3">
    <source>
        <dbReference type="EMBL" id="PVX49747.1"/>
    </source>
</evidence>
<dbReference type="InterPro" id="IPR001296">
    <property type="entry name" value="Glyco_trans_1"/>
</dbReference>
<gene>
    <name evidence="3" type="ORF">C7379_1196</name>
</gene>
<sequence>MKVLMFGWEFPPHVYGGLATANYGITEGLHAQGDVDITLCLPKPWGDEDRSHARIVPMNHVPIAYRNVDYDYVKSRVEHVMDPQDYYRYRDHIYADFNYMHVDELGCMDFAGGYPANLHEEINNYSIIAGVVARTEEFDIIHAHDWLTFPAGIHAKQVSGKPLCIHVHATDYDRSRGQVNPTVYSIEKDGMDHADCIMCVSNLTRNTVINQYHQDPRKVFTVHNAVYPLSEEYESIPRSDYNNKEKVVTFLGRITMQKGPEYFVEAANMVLHRTRHIRFCMAGSGDMMEQMIYLAAECGIADRFHFPGFMRGKQVYECLKASDVYVMPSVSEPFGISPLEAMQCGTPAIISKQSGCAEILTNCIKLDYWDIHAMADAIYSICHNESLFNYLQQEGKREVAGITWEKVGAWIRQLYMRTLGNR</sequence>
<dbReference type="RefSeq" id="WP_116617108.1">
    <property type="nucleotide sequence ID" value="NZ_QENY01000019.1"/>
</dbReference>
<feature type="domain" description="Glycosyltransferase subfamily 4-like N-terminal" evidence="2">
    <location>
        <begin position="133"/>
        <end position="226"/>
    </location>
</feature>
<dbReference type="InterPro" id="IPR050194">
    <property type="entry name" value="Glycosyltransferase_grp1"/>
</dbReference>
<dbReference type="EMBL" id="QENY01000019">
    <property type="protein sequence ID" value="PVX49747.1"/>
    <property type="molecule type" value="Genomic_DNA"/>
</dbReference>
<keyword evidence="4" id="KW-1185">Reference proteome</keyword>
<accession>A0A2U0U1B0</accession>
<dbReference type="Pfam" id="PF13439">
    <property type="entry name" value="Glyco_transf_4"/>
    <property type="match status" value="1"/>
</dbReference>
<protein>
    <submittedName>
        <fullName evidence="3">(1-&gt;4)-alpha-D-glucan synthase (ADP-glucose)</fullName>
    </submittedName>
</protein>
<dbReference type="InterPro" id="IPR028098">
    <property type="entry name" value="Glyco_trans_4-like_N"/>
</dbReference>
<organism evidence="3 4">
    <name type="scientific">Hallella colorans</name>
    <dbReference type="NCBI Taxonomy" id="1703337"/>
    <lineage>
        <taxon>Bacteria</taxon>
        <taxon>Pseudomonadati</taxon>
        <taxon>Bacteroidota</taxon>
        <taxon>Bacteroidia</taxon>
        <taxon>Bacteroidales</taxon>
        <taxon>Prevotellaceae</taxon>
        <taxon>Hallella</taxon>
    </lineage>
</organism>
<feature type="domain" description="Glycosyl transferase family 1" evidence="1">
    <location>
        <begin position="239"/>
        <end position="396"/>
    </location>
</feature>
<evidence type="ECO:0000313" key="4">
    <source>
        <dbReference type="Proteomes" id="UP000245870"/>
    </source>
</evidence>
<dbReference type="Pfam" id="PF00534">
    <property type="entry name" value="Glycos_transf_1"/>
    <property type="match status" value="1"/>
</dbReference>
<dbReference type="PANTHER" id="PTHR45947">
    <property type="entry name" value="SULFOQUINOVOSYL TRANSFERASE SQD2"/>
    <property type="match status" value="1"/>
</dbReference>
<dbReference type="GO" id="GO:0016758">
    <property type="term" value="F:hexosyltransferase activity"/>
    <property type="evidence" value="ECO:0007669"/>
    <property type="project" value="TreeGrafter"/>
</dbReference>
<dbReference type="AlphaFoldDB" id="A0A2U0U1B0"/>
<dbReference type="OrthoDB" id="9810929at2"/>
<dbReference type="PANTHER" id="PTHR45947:SF3">
    <property type="entry name" value="SULFOQUINOVOSYL TRANSFERASE SQD2"/>
    <property type="match status" value="1"/>
</dbReference>